<evidence type="ECO:0000256" key="6">
    <source>
        <dbReference type="ARBA" id="ARBA00023136"/>
    </source>
</evidence>
<organism evidence="10 11">
    <name type="scientific">Candidatus Woesebacteria bacterium RIFCSPLOWO2_01_FULL_39_21</name>
    <dbReference type="NCBI Taxonomy" id="1802519"/>
    <lineage>
        <taxon>Bacteria</taxon>
        <taxon>Candidatus Woeseibacteriota</taxon>
    </lineage>
</organism>
<dbReference type="PANTHER" id="PTHR42751">
    <property type="entry name" value="SODIUM/HYDROGEN EXCHANGER FAMILY/TRKA DOMAIN PROTEIN"/>
    <property type="match status" value="1"/>
</dbReference>
<dbReference type="InterPro" id="IPR036291">
    <property type="entry name" value="NAD(P)-bd_dom_sf"/>
</dbReference>
<feature type="transmembrane region" description="Helical" evidence="7">
    <location>
        <begin position="351"/>
        <end position="369"/>
    </location>
</feature>
<feature type="transmembrane region" description="Helical" evidence="7">
    <location>
        <begin position="218"/>
        <end position="244"/>
    </location>
</feature>
<evidence type="ECO:0000256" key="7">
    <source>
        <dbReference type="SAM" id="Phobius"/>
    </source>
</evidence>
<reference evidence="10 11" key="1">
    <citation type="journal article" date="2016" name="Nat. Commun.">
        <title>Thousands of microbial genomes shed light on interconnected biogeochemical processes in an aquifer system.</title>
        <authorList>
            <person name="Anantharaman K."/>
            <person name="Brown C.T."/>
            <person name="Hug L.A."/>
            <person name="Sharon I."/>
            <person name="Castelle C.J."/>
            <person name="Probst A.J."/>
            <person name="Thomas B.C."/>
            <person name="Singh A."/>
            <person name="Wilkins M.J."/>
            <person name="Karaoz U."/>
            <person name="Brodie E.L."/>
            <person name="Williams K.H."/>
            <person name="Hubbard S.S."/>
            <person name="Banfield J.F."/>
        </authorList>
    </citation>
    <scope>NUCLEOTIDE SEQUENCE [LARGE SCALE GENOMIC DNA]</scope>
</reference>
<evidence type="ECO:0000313" key="11">
    <source>
        <dbReference type="Proteomes" id="UP000177082"/>
    </source>
</evidence>
<dbReference type="InterPro" id="IPR006153">
    <property type="entry name" value="Cation/H_exchanger_TM"/>
</dbReference>
<dbReference type="AlphaFoldDB" id="A0A1F8BMJ1"/>
<comment type="subcellular location">
    <subcellularLocation>
        <location evidence="1">Membrane</location>
        <topology evidence="1">Multi-pass membrane protein</topology>
    </subcellularLocation>
</comment>
<feature type="transmembrane region" description="Helical" evidence="7">
    <location>
        <begin position="83"/>
        <end position="101"/>
    </location>
</feature>
<evidence type="ECO:0000313" key="10">
    <source>
        <dbReference type="EMBL" id="OGM64498.1"/>
    </source>
</evidence>
<sequence>MNFFQISAFLVAASLGAGIAKLMKQPVIVGYLMAGIAITTLGLIDPGDKEGIQGLGQIGVTLLLFLVGIEMNLRELPVVGKTSIYTGIGQIFFTSILGFLFSKFLGFQTLHSLYLAIALTFSSTIVIVKLLSEKKDLGSLYGKISVGFLLVQDFVAVMILVVLSGMRFGELDFPSMVFVLVNALVFFAIILSLSRKVLPFIFDRFLGNSPELLFVSSLAWALGIASLVRAMGFSFEVGGFLAGLALSNLPEHLEVASKVRPLRDFFLAIFFIYLGSSLGVSFSLEIVLPVLAFSLFVLTIKPAVIMGIIGFLGYKKRTAFLPSLLSSQISEFSLIIVALGQSLGHLENSHVSIVVITGIITITISTYLVKHSEKIYKKFEDHLGIFEKVVTKEPDLEFSGELKDHVVIFGCHRTGKILTEYFLKNKISFIVVDFNPKVYEELTSRKIPVLFGDMADTDILERAQLEKSRVLISTVPDFLDNVELLEHIKKFSRKPLTIISSKTKTEAIRLYELGSDMVLVPEVVTGRYIKRILSLTKLKAFGIRKIGRANFVDLSKE</sequence>
<evidence type="ECO:0000256" key="4">
    <source>
        <dbReference type="ARBA" id="ARBA00022692"/>
    </source>
</evidence>
<gene>
    <name evidence="10" type="ORF">A2961_02870</name>
</gene>
<evidence type="ECO:0000259" key="8">
    <source>
        <dbReference type="Pfam" id="PF00999"/>
    </source>
</evidence>
<feature type="domain" description="Cation/H+ exchanger transmembrane" evidence="8">
    <location>
        <begin position="12"/>
        <end position="368"/>
    </location>
</feature>
<dbReference type="STRING" id="1802519.A2961_02870"/>
<dbReference type="Gene3D" id="3.40.50.720">
    <property type="entry name" value="NAD(P)-binding Rossmann-like Domain"/>
    <property type="match status" value="1"/>
</dbReference>
<dbReference type="SUPFAM" id="SSF51735">
    <property type="entry name" value="NAD(P)-binding Rossmann-fold domains"/>
    <property type="match status" value="1"/>
</dbReference>
<dbReference type="Gene3D" id="1.20.1530.20">
    <property type="match status" value="1"/>
</dbReference>
<accession>A0A1F8BMJ1</accession>
<keyword evidence="6 7" id="KW-0472">Membrane</keyword>
<dbReference type="GO" id="GO:0006813">
    <property type="term" value="P:potassium ion transport"/>
    <property type="evidence" value="ECO:0007669"/>
    <property type="project" value="InterPro"/>
</dbReference>
<proteinExistence type="inferred from homology"/>
<feature type="transmembrane region" description="Helical" evidence="7">
    <location>
        <begin position="290"/>
        <end position="312"/>
    </location>
</feature>
<comment type="caution">
    <text evidence="10">The sequence shown here is derived from an EMBL/GenBank/DDBJ whole genome shotgun (WGS) entry which is preliminary data.</text>
</comment>
<keyword evidence="4 7" id="KW-0812">Transmembrane</keyword>
<evidence type="ECO:0000256" key="3">
    <source>
        <dbReference type="ARBA" id="ARBA00022448"/>
    </source>
</evidence>
<dbReference type="InterPro" id="IPR003148">
    <property type="entry name" value="RCK_N"/>
</dbReference>
<dbReference type="GO" id="GO:1902600">
    <property type="term" value="P:proton transmembrane transport"/>
    <property type="evidence" value="ECO:0007669"/>
    <property type="project" value="InterPro"/>
</dbReference>
<dbReference type="EMBL" id="MGHF01000005">
    <property type="protein sequence ID" value="OGM64498.1"/>
    <property type="molecule type" value="Genomic_DNA"/>
</dbReference>
<comment type="similarity">
    <text evidence="2">Belongs to the monovalent cation:proton antiporter 2 (CPA2) transporter (TC 2.A.37) family.</text>
</comment>
<feature type="transmembrane region" description="Helical" evidence="7">
    <location>
        <begin position="265"/>
        <end position="284"/>
    </location>
</feature>
<evidence type="ECO:0000256" key="2">
    <source>
        <dbReference type="ARBA" id="ARBA00005551"/>
    </source>
</evidence>
<dbReference type="GO" id="GO:0016020">
    <property type="term" value="C:membrane"/>
    <property type="evidence" value="ECO:0007669"/>
    <property type="project" value="UniProtKB-SubCell"/>
</dbReference>
<feature type="transmembrane region" description="Helical" evidence="7">
    <location>
        <begin position="26"/>
        <end position="44"/>
    </location>
</feature>
<dbReference type="Pfam" id="PF00999">
    <property type="entry name" value="Na_H_Exchanger"/>
    <property type="match status" value="1"/>
</dbReference>
<name>A0A1F8BMJ1_9BACT</name>
<evidence type="ECO:0000256" key="5">
    <source>
        <dbReference type="ARBA" id="ARBA00022989"/>
    </source>
</evidence>
<dbReference type="Proteomes" id="UP000177082">
    <property type="component" value="Unassembled WGS sequence"/>
</dbReference>
<keyword evidence="5 7" id="KW-1133">Transmembrane helix</keyword>
<feature type="transmembrane region" description="Helical" evidence="7">
    <location>
        <begin position="113"/>
        <end position="132"/>
    </location>
</feature>
<feature type="domain" description="RCK N-terminal" evidence="9">
    <location>
        <begin position="406"/>
        <end position="521"/>
    </location>
</feature>
<evidence type="ECO:0000256" key="1">
    <source>
        <dbReference type="ARBA" id="ARBA00004141"/>
    </source>
</evidence>
<dbReference type="Pfam" id="PF02254">
    <property type="entry name" value="TrkA_N"/>
    <property type="match status" value="1"/>
</dbReference>
<dbReference type="InterPro" id="IPR038770">
    <property type="entry name" value="Na+/solute_symporter_sf"/>
</dbReference>
<evidence type="ECO:0000259" key="9">
    <source>
        <dbReference type="Pfam" id="PF02254"/>
    </source>
</evidence>
<feature type="transmembrane region" description="Helical" evidence="7">
    <location>
        <begin position="177"/>
        <end position="198"/>
    </location>
</feature>
<feature type="transmembrane region" description="Helical" evidence="7">
    <location>
        <begin position="144"/>
        <end position="165"/>
    </location>
</feature>
<protein>
    <submittedName>
        <fullName evidence="10">Uncharacterized protein</fullName>
    </submittedName>
</protein>
<keyword evidence="3" id="KW-0813">Transport</keyword>
<dbReference type="GO" id="GO:0015297">
    <property type="term" value="F:antiporter activity"/>
    <property type="evidence" value="ECO:0007669"/>
    <property type="project" value="InterPro"/>
</dbReference>
<dbReference type="PANTHER" id="PTHR42751:SF3">
    <property type="entry name" value="SODIUM_GLUTAMATE SYMPORTER"/>
    <property type="match status" value="1"/>
</dbReference>
<feature type="transmembrane region" description="Helical" evidence="7">
    <location>
        <begin position="51"/>
        <end position="71"/>
    </location>
</feature>